<dbReference type="EMBL" id="CP002338">
    <property type="protein sequence ID" value="ADQ58197.1"/>
    <property type="molecule type" value="Genomic_DNA"/>
</dbReference>
<dbReference type="Pfam" id="PF03217">
    <property type="entry name" value="SlpA"/>
    <property type="match status" value="2"/>
</dbReference>
<accession>E4SK53</accession>
<organism evidence="3 4">
    <name type="scientific">Lactobacillus amylovorus (strain GRL 1112)</name>
    <dbReference type="NCBI Taxonomy" id="695560"/>
    <lineage>
        <taxon>Bacteria</taxon>
        <taxon>Bacillati</taxon>
        <taxon>Bacillota</taxon>
        <taxon>Bacilli</taxon>
        <taxon>Lactobacillales</taxon>
        <taxon>Lactobacillaceae</taxon>
        <taxon>Lactobacillus</taxon>
    </lineage>
</organism>
<proteinExistence type="predicted"/>
<feature type="signal peptide" evidence="1">
    <location>
        <begin position="1"/>
        <end position="28"/>
    </location>
</feature>
<evidence type="ECO:0000313" key="3">
    <source>
        <dbReference type="EMBL" id="ADQ58197.1"/>
    </source>
</evidence>
<dbReference type="GO" id="GO:0009274">
    <property type="term" value="C:peptidoglycan-based cell wall"/>
    <property type="evidence" value="ECO:0007669"/>
    <property type="project" value="InterPro"/>
</dbReference>
<dbReference type="InterPro" id="IPR004903">
    <property type="entry name" value="S-layer_prot"/>
</dbReference>
<evidence type="ECO:0000313" key="4">
    <source>
        <dbReference type="Proteomes" id="UP000007033"/>
    </source>
</evidence>
<dbReference type="InterPro" id="IPR013783">
    <property type="entry name" value="Ig-like_fold"/>
</dbReference>
<dbReference type="KEGG" id="lam:LA2_01000"/>
<dbReference type="RefSeq" id="WP_013437027.1">
    <property type="nucleotide sequence ID" value="NC_014724.1"/>
</dbReference>
<sequence>MKKIKVIGIAAAALLAVSPLLASNTAHAASINYNGTSYNDNSTVDVGNASFTHVPLNGNVDVDAIQRAFATPNSSVSINLSYINTQIAGTYPVPVTATDNSNNTSATVTINVTVGDTHDVQNIKGDADSNAGVYQINGNKVEESGMTLPVDTPVSTYGTVEIDGVSYTRLNSANSNLVVKTGWLTGAYKGDDDATKITVYTMHKALMYDKNGNKTGKAFREFRNIDVYSNKVTIKGTQYYRVYNTFYYVKAANIEGTKRMLKKNAYVYATGSKRANKKVLKKGSIVTTYGSSFKFANGKTYYRIGKGKQYVRVANFE</sequence>
<keyword evidence="1" id="KW-0732">Signal</keyword>
<dbReference type="AlphaFoldDB" id="E4SK53"/>
<dbReference type="Gene3D" id="2.60.40.10">
    <property type="entry name" value="Immunoglobulins"/>
    <property type="match status" value="1"/>
</dbReference>
<dbReference type="PRINTS" id="PR01729">
    <property type="entry name" value="SURFACELAYER"/>
</dbReference>
<reference evidence="3 4" key="1">
    <citation type="journal article" date="2011" name="J. Bacteriol.">
        <title>Genome sequence of Lactobacillus amylovorus GRL1112.</title>
        <authorList>
            <person name="Kant R."/>
            <person name="Paulin L."/>
            <person name="Alatalo E."/>
            <person name="de Vos W.M."/>
            <person name="Palva A."/>
        </authorList>
    </citation>
    <scope>NUCLEOTIDE SEQUENCE [LARGE SCALE GENOMIC DNA]</scope>
    <source>
        <strain evidence="3 4">GRL 1112</strain>
    </source>
</reference>
<dbReference type="GO" id="GO:0030115">
    <property type="term" value="C:S-layer"/>
    <property type="evidence" value="ECO:0007669"/>
    <property type="project" value="InterPro"/>
</dbReference>
<feature type="domain" description="S-layer protein C-terminal" evidence="2">
    <location>
        <begin position="252"/>
        <end position="314"/>
    </location>
</feature>
<protein>
    <submittedName>
        <fullName evidence="3">Surface layer protein</fullName>
    </submittedName>
</protein>
<evidence type="ECO:0000259" key="2">
    <source>
        <dbReference type="Pfam" id="PF03217"/>
    </source>
</evidence>
<feature type="domain" description="S-layer protein C-terminal" evidence="2">
    <location>
        <begin position="129"/>
        <end position="171"/>
    </location>
</feature>
<dbReference type="InterPro" id="IPR024968">
    <property type="entry name" value="SlpA_C_lactobacillus"/>
</dbReference>
<evidence type="ECO:0000256" key="1">
    <source>
        <dbReference type="SAM" id="SignalP"/>
    </source>
</evidence>
<dbReference type="PATRIC" id="fig|695560.3.peg.196"/>
<feature type="chain" id="PRO_5003186485" evidence="1">
    <location>
        <begin position="29"/>
        <end position="317"/>
    </location>
</feature>
<gene>
    <name evidence="3" type="ordered locus">LA2_01000</name>
</gene>
<dbReference type="HOGENOM" id="CLU_773366_0_0_9"/>
<dbReference type="GO" id="GO:0005199">
    <property type="term" value="F:structural constituent of cell wall"/>
    <property type="evidence" value="ECO:0007669"/>
    <property type="project" value="InterPro"/>
</dbReference>
<dbReference type="Proteomes" id="UP000007033">
    <property type="component" value="Chromosome"/>
</dbReference>
<name>E4SK53_LACAR</name>